<comment type="similarity">
    <text evidence="1 2">Belongs to the UPF0102 family.</text>
</comment>
<evidence type="ECO:0000256" key="2">
    <source>
        <dbReference type="HAMAP-Rule" id="MF_00048"/>
    </source>
</evidence>
<dbReference type="PANTHER" id="PTHR34039">
    <property type="entry name" value="UPF0102 PROTEIN YRAN"/>
    <property type="match status" value="1"/>
</dbReference>
<evidence type="ECO:0000256" key="1">
    <source>
        <dbReference type="ARBA" id="ARBA00006738"/>
    </source>
</evidence>
<sequence>MRSFKSTTQGPGGQAPSRQARGAQAEDRALAHLRRQGLEPVVRNYRCKGGEIDLVMRAPDGTLVFVEVRQRSGRGFGGAAASVTPAKQRRVLLAAAHYLATLARVPPCRFDVVALEPGRLEWLQHAFDLDAAGAGS</sequence>
<name>A0A375CYH3_9BURK</name>
<feature type="region of interest" description="Disordered" evidence="3">
    <location>
        <begin position="1"/>
        <end position="26"/>
    </location>
</feature>
<dbReference type="InterPro" id="IPR011856">
    <property type="entry name" value="tRNA_endonuc-like_dom_sf"/>
</dbReference>
<dbReference type="EMBL" id="LT984813">
    <property type="protein sequence ID" value="SPD66172.1"/>
    <property type="molecule type" value="Genomic_DNA"/>
</dbReference>
<dbReference type="CDD" id="cd20736">
    <property type="entry name" value="PoNe_Nuclease"/>
    <property type="match status" value="1"/>
</dbReference>
<dbReference type="Proteomes" id="UP000254259">
    <property type="component" value="Chromosome CBM2636"/>
</dbReference>
<evidence type="ECO:0000313" key="5">
    <source>
        <dbReference type="Proteomes" id="UP000254259"/>
    </source>
</evidence>
<dbReference type="SUPFAM" id="SSF52980">
    <property type="entry name" value="Restriction endonuclease-like"/>
    <property type="match status" value="1"/>
</dbReference>
<dbReference type="PANTHER" id="PTHR34039:SF1">
    <property type="entry name" value="UPF0102 PROTEIN YRAN"/>
    <property type="match status" value="1"/>
</dbReference>
<accession>A0A375CYH3</accession>
<dbReference type="Gene3D" id="3.40.1350.10">
    <property type="match status" value="1"/>
</dbReference>
<dbReference type="RefSeq" id="WP_115711250.1">
    <property type="nucleotide sequence ID" value="NZ_JAQOLH010000015.1"/>
</dbReference>
<dbReference type="InterPro" id="IPR011335">
    <property type="entry name" value="Restrct_endonuc-II-like"/>
</dbReference>
<protein>
    <recommendedName>
        <fullName evidence="2">UPF0102 protein CBM2636_20706</fullName>
    </recommendedName>
</protein>
<dbReference type="HAMAP" id="MF_00048">
    <property type="entry name" value="UPF0102"/>
    <property type="match status" value="1"/>
</dbReference>
<gene>
    <name evidence="4" type="primary">yraN</name>
    <name evidence="4" type="ORF">CBM2636_20706</name>
</gene>
<dbReference type="Pfam" id="PF02021">
    <property type="entry name" value="UPF0102"/>
    <property type="match status" value="1"/>
</dbReference>
<dbReference type="InterPro" id="IPR003509">
    <property type="entry name" value="UPF0102_YraN-like"/>
</dbReference>
<reference evidence="4 5" key="1">
    <citation type="submission" date="2018-01" db="EMBL/GenBank/DDBJ databases">
        <authorList>
            <person name="Clerissi C."/>
        </authorList>
    </citation>
    <scope>NUCLEOTIDE SEQUENCE [LARGE SCALE GENOMIC DNA]</scope>
    <source>
        <strain evidence="4">Cupriavidus taiwanensis SWF 66322</strain>
    </source>
</reference>
<proteinExistence type="inferred from homology"/>
<dbReference type="AlphaFoldDB" id="A0A375CYH3"/>
<evidence type="ECO:0000256" key="3">
    <source>
        <dbReference type="SAM" id="MobiDB-lite"/>
    </source>
</evidence>
<dbReference type="GO" id="GO:0003676">
    <property type="term" value="F:nucleic acid binding"/>
    <property type="evidence" value="ECO:0007669"/>
    <property type="project" value="InterPro"/>
</dbReference>
<dbReference type="NCBIfam" id="TIGR00252">
    <property type="entry name" value="YraN family protein"/>
    <property type="match status" value="1"/>
</dbReference>
<evidence type="ECO:0000313" key="4">
    <source>
        <dbReference type="EMBL" id="SPD66172.1"/>
    </source>
</evidence>
<organism evidence="4 5">
    <name type="scientific">Cupriavidus taiwanensis</name>
    <dbReference type="NCBI Taxonomy" id="164546"/>
    <lineage>
        <taxon>Bacteria</taxon>
        <taxon>Pseudomonadati</taxon>
        <taxon>Pseudomonadota</taxon>
        <taxon>Betaproteobacteria</taxon>
        <taxon>Burkholderiales</taxon>
        <taxon>Burkholderiaceae</taxon>
        <taxon>Cupriavidus</taxon>
    </lineage>
</organism>
<dbReference type="NCBIfam" id="NF009150">
    <property type="entry name" value="PRK12497.1-3"/>
    <property type="match status" value="1"/>
</dbReference>